<keyword evidence="2" id="KW-1185">Reference proteome</keyword>
<name>A0A3Q8SC40_9BACL</name>
<accession>A0A3Q8SC40</accession>
<evidence type="ECO:0008006" key="3">
    <source>
        <dbReference type="Google" id="ProtNLM"/>
    </source>
</evidence>
<dbReference type="RefSeq" id="WP_125083328.1">
    <property type="nucleotide sequence ID" value="NZ_CP034248.1"/>
</dbReference>
<dbReference type="Proteomes" id="UP000273145">
    <property type="component" value="Chromosome"/>
</dbReference>
<evidence type="ECO:0000313" key="1">
    <source>
        <dbReference type="EMBL" id="AZK47297.1"/>
    </source>
</evidence>
<sequence>MALINCDKCGVLMIWKSAHLCSDCLRLQFEEVNKVKDYLAEHPQASIMEVERKTKVSLRTIQEIALK</sequence>
<organism evidence="1 2">
    <name type="scientific">Paenibacillus lentus</name>
    <dbReference type="NCBI Taxonomy" id="1338368"/>
    <lineage>
        <taxon>Bacteria</taxon>
        <taxon>Bacillati</taxon>
        <taxon>Bacillota</taxon>
        <taxon>Bacilli</taxon>
        <taxon>Bacillales</taxon>
        <taxon>Paenibacillaceae</taxon>
        <taxon>Paenibacillus</taxon>
    </lineage>
</organism>
<proteinExistence type="predicted"/>
<dbReference type="EMBL" id="CP034248">
    <property type="protein sequence ID" value="AZK47297.1"/>
    <property type="molecule type" value="Genomic_DNA"/>
</dbReference>
<dbReference type="KEGG" id="plen:EIM92_14950"/>
<evidence type="ECO:0000313" key="2">
    <source>
        <dbReference type="Proteomes" id="UP000273145"/>
    </source>
</evidence>
<dbReference type="OrthoDB" id="1707905at2"/>
<gene>
    <name evidence="1" type="ORF">EIM92_14950</name>
</gene>
<dbReference type="AlphaFoldDB" id="A0A3Q8SC40"/>
<protein>
    <recommendedName>
        <fullName evidence="3">Flagellar protein</fullName>
    </recommendedName>
</protein>
<reference evidence="1 2" key="1">
    <citation type="submission" date="2018-11" db="EMBL/GenBank/DDBJ databases">
        <title>Genome sequencing of Paenibacillus lentus DSM25539(T).</title>
        <authorList>
            <person name="Kook J.-K."/>
            <person name="Park S.-N."/>
            <person name="Lim Y.K."/>
        </authorList>
    </citation>
    <scope>NUCLEOTIDE SEQUENCE [LARGE SCALE GENOMIC DNA]</scope>
    <source>
        <strain evidence="1 2">DSM 25539</strain>
    </source>
</reference>